<gene>
    <name evidence="9" type="ORF">BAA01_06420</name>
</gene>
<dbReference type="PANTHER" id="PTHR43124:SF3">
    <property type="entry name" value="CHLORAMPHENICOL EFFLUX PUMP RV0191"/>
    <property type="match status" value="1"/>
</dbReference>
<feature type="transmembrane region" description="Helical" evidence="7">
    <location>
        <begin position="346"/>
        <end position="369"/>
    </location>
</feature>
<feature type="transmembrane region" description="Helical" evidence="7">
    <location>
        <begin position="287"/>
        <end position="306"/>
    </location>
</feature>
<name>A0A1Y3PI14_9BACI</name>
<reference evidence="10" key="1">
    <citation type="submission" date="2016-06" db="EMBL/GenBank/DDBJ databases">
        <authorList>
            <person name="Nascimento L."/>
            <person name="Pereira R.V."/>
            <person name="Martins L.F."/>
            <person name="Quaggio R.B."/>
            <person name="Silva A.M."/>
            <person name="Setubal J.C."/>
        </authorList>
    </citation>
    <scope>NUCLEOTIDE SEQUENCE [LARGE SCALE GENOMIC DNA]</scope>
</reference>
<evidence type="ECO:0000256" key="5">
    <source>
        <dbReference type="ARBA" id="ARBA00022989"/>
    </source>
</evidence>
<dbReference type="Proteomes" id="UP000196475">
    <property type="component" value="Unassembled WGS sequence"/>
</dbReference>
<keyword evidence="2" id="KW-0813">Transport</keyword>
<proteinExistence type="predicted"/>
<dbReference type="AlphaFoldDB" id="A0A1Y3PI14"/>
<feature type="transmembrane region" description="Helical" evidence="7">
    <location>
        <begin position="375"/>
        <end position="395"/>
    </location>
</feature>
<feature type="transmembrane region" description="Helical" evidence="7">
    <location>
        <begin position="219"/>
        <end position="241"/>
    </location>
</feature>
<dbReference type="InterPro" id="IPR011701">
    <property type="entry name" value="MFS"/>
</dbReference>
<dbReference type="GO" id="GO:0005886">
    <property type="term" value="C:plasma membrane"/>
    <property type="evidence" value="ECO:0007669"/>
    <property type="project" value="UniProtKB-SubCell"/>
</dbReference>
<accession>A0A1Y3PI14</accession>
<dbReference type="EMBL" id="LZRT01000097">
    <property type="protein sequence ID" value="OUM85787.1"/>
    <property type="molecule type" value="Genomic_DNA"/>
</dbReference>
<dbReference type="PRINTS" id="PR01035">
    <property type="entry name" value="TCRTETA"/>
</dbReference>
<keyword evidence="5 7" id="KW-1133">Transmembrane helix</keyword>
<dbReference type="InterPro" id="IPR036259">
    <property type="entry name" value="MFS_trans_sf"/>
</dbReference>
<dbReference type="CDD" id="cd17474">
    <property type="entry name" value="MFS_YfmO_like"/>
    <property type="match status" value="1"/>
</dbReference>
<evidence type="ECO:0000256" key="7">
    <source>
        <dbReference type="SAM" id="Phobius"/>
    </source>
</evidence>
<feature type="transmembrane region" description="Helical" evidence="7">
    <location>
        <begin position="106"/>
        <end position="129"/>
    </location>
</feature>
<comment type="subcellular location">
    <subcellularLocation>
        <location evidence="1">Cell membrane</location>
        <topology evidence="1">Multi-pass membrane protein</topology>
    </subcellularLocation>
</comment>
<evidence type="ECO:0000256" key="6">
    <source>
        <dbReference type="ARBA" id="ARBA00023136"/>
    </source>
</evidence>
<sequence length="431" mass="45877">MAESKSSGKTKDLVALTSVPLIMVLGNSMLIPVLPQIKSALKISQFQVSLLITLFSLTAGIVIPLAGFLSDRISRKAVIIPSVLLYGAGGLLAGFAALWVDKPYALIIAGRALQGLGAAGTAPIAMALLGDLFRGGAQSRALGLSESANGMGKVISPIAGSLLGLIAWWAPFFAFPILCAVSALMVWLMVKEPVQKEKSPSLREYVRALGDIFKREGRWLLCAFFAGSAGLFVLFGILFYLSEVLESQYQIDGVWKGGVLAIPLLGMVVTSFVTGSLIRKNGKLMKFLIITGLFALSGSLALAILFKNLYLFIGLITLGSIGTGAVLPCLNSFITGAVRKAERGMITSIYGSVRFLGVAIGPPVFSWLMDISRTVMLASVASLVAFAALLGLFLIHPAKNGGQTEKNAKRKKMPFFPSHLIQKRARGRVRT</sequence>
<dbReference type="InterPro" id="IPR050189">
    <property type="entry name" value="MFS_Efflux_Transporters"/>
</dbReference>
<evidence type="ECO:0000256" key="2">
    <source>
        <dbReference type="ARBA" id="ARBA00022448"/>
    </source>
</evidence>
<feature type="transmembrane region" description="Helical" evidence="7">
    <location>
        <begin position="78"/>
        <end position="100"/>
    </location>
</feature>
<dbReference type="Gene3D" id="1.20.1250.20">
    <property type="entry name" value="MFS general substrate transporter like domains"/>
    <property type="match status" value="1"/>
</dbReference>
<evidence type="ECO:0000256" key="1">
    <source>
        <dbReference type="ARBA" id="ARBA00004651"/>
    </source>
</evidence>
<dbReference type="InterPro" id="IPR001958">
    <property type="entry name" value="Tet-R_TetA/multi-R_MdtG-like"/>
</dbReference>
<evidence type="ECO:0000259" key="8">
    <source>
        <dbReference type="PROSITE" id="PS50850"/>
    </source>
</evidence>
<dbReference type="Pfam" id="PF07690">
    <property type="entry name" value="MFS_1"/>
    <property type="match status" value="1"/>
</dbReference>
<evidence type="ECO:0000256" key="3">
    <source>
        <dbReference type="ARBA" id="ARBA00022475"/>
    </source>
</evidence>
<dbReference type="SUPFAM" id="SSF103473">
    <property type="entry name" value="MFS general substrate transporter"/>
    <property type="match status" value="1"/>
</dbReference>
<feature type="transmembrane region" description="Helical" evidence="7">
    <location>
        <begin position="12"/>
        <end position="34"/>
    </location>
</feature>
<dbReference type="PANTHER" id="PTHR43124">
    <property type="entry name" value="PURINE EFFLUX PUMP PBUE"/>
    <property type="match status" value="1"/>
</dbReference>
<evidence type="ECO:0000256" key="4">
    <source>
        <dbReference type="ARBA" id="ARBA00022692"/>
    </source>
</evidence>
<comment type="caution">
    <text evidence="9">The sequence shown here is derived from an EMBL/GenBank/DDBJ whole genome shotgun (WGS) entry which is preliminary data.</text>
</comment>
<keyword evidence="6 7" id="KW-0472">Membrane</keyword>
<organism evidence="9 10">
    <name type="scientific">Bacillus thermozeamaize</name>
    <dbReference type="NCBI Taxonomy" id="230954"/>
    <lineage>
        <taxon>Bacteria</taxon>
        <taxon>Bacillati</taxon>
        <taxon>Bacillota</taxon>
        <taxon>Bacilli</taxon>
        <taxon>Bacillales</taxon>
        <taxon>Bacillaceae</taxon>
        <taxon>Bacillus</taxon>
    </lineage>
</organism>
<keyword evidence="3" id="KW-1003">Cell membrane</keyword>
<evidence type="ECO:0000313" key="9">
    <source>
        <dbReference type="EMBL" id="OUM85787.1"/>
    </source>
</evidence>
<feature type="transmembrane region" description="Helical" evidence="7">
    <location>
        <begin position="312"/>
        <end position="334"/>
    </location>
</feature>
<feature type="transmembrane region" description="Helical" evidence="7">
    <location>
        <begin position="173"/>
        <end position="190"/>
    </location>
</feature>
<keyword evidence="4 7" id="KW-0812">Transmembrane</keyword>
<dbReference type="PROSITE" id="PS50850">
    <property type="entry name" value="MFS"/>
    <property type="match status" value="1"/>
</dbReference>
<feature type="transmembrane region" description="Helical" evidence="7">
    <location>
        <begin position="46"/>
        <end position="66"/>
    </location>
</feature>
<feature type="domain" description="Major facilitator superfamily (MFS) profile" evidence="8">
    <location>
        <begin position="12"/>
        <end position="399"/>
    </location>
</feature>
<feature type="transmembrane region" description="Helical" evidence="7">
    <location>
        <begin position="253"/>
        <end position="275"/>
    </location>
</feature>
<dbReference type="GO" id="GO:0022857">
    <property type="term" value="F:transmembrane transporter activity"/>
    <property type="evidence" value="ECO:0007669"/>
    <property type="project" value="InterPro"/>
</dbReference>
<dbReference type="InterPro" id="IPR020846">
    <property type="entry name" value="MFS_dom"/>
</dbReference>
<protein>
    <submittedName>
        <fullName evidence="9">MFS transporter</fullName>
    </submittedName>
</protein>
<evidence type="ECO:0000313" key="10">
    <source>
        <dbReference type="Proteomes" id="UP000196475"/>
    </source>
</evidence>